<organism evidence="2 3">
    <name type="scientific">Diaporthe australafricana</name>
    <dbReference type="NCBI Taxonomy" id="127596"/>
    <lineage>
        <taxon>Eukaryota</taxon>
        <taxon>Fungi</taxon>
        <taxon>Dikarya</taxon>
        <taxon>Ascomycota</taxon>
        <taxon>Pezizomycotina</taxon>
        <taxon>Sordariomycetes</taxon>
        <taxon>Sordariomycetidae</taxon>
        <taxon>Diaporthales</taxon>
        <taxon>Diaporthaceae</taxon>
        <taxon>Diaporthe</taxon>
    </lineage>
</organism>
<dbReference type="PANTHER" id="PTHR10742">
    <property type="entry name" value="FLAVIN MONOAMINE OXIDASE"/>
    <property type="match status" value="1"/>
</dbReference>
<dbReference type="Gene3D" id="3.50.50.60">
    <property type="entry name" value="FAD/NAD(P)-binding domain"/>
    <property type="match status" value="1"/>
</dbReference>
<evidence type="ECO:0000313" key="3">
    <source>
        <dbReference type="Proteomes" id="UP001583177"/>
    </source>
</evidence>
<evidence type="ECO:0000313" key="2">
    <source>
        <dbReference type="EMBL" id="KAL1848916.1"/>
    </source>
</evidence>
<feature type="domain" description="Amine oxidase" evidence="1">
    <location>
        <begin position="3"/>
        <end position="331"/>
    </location>
</feature>
<reference evidence="2 3" key="1">
    <citation type="journal article" date="2024" name="IMA Fungus">
        <title>IMA Genome - F19 : A genome assembly and annotation guide to empower mycologists, including annotated draft genome sequences of Ceratocystis pirilliformis, Diaporthe australafricana, Fusarium ophioides, Paecilomyces lecythidis, and Sporothrix stenoceras.</title>
        <authorList>
            <person name="Aylward J."/>
            <person name="Wilson A.M."/>
            <person name="Visagie C.M."/>
            <person name="Spraker J."/>
            <person name="Barnes I."/>
            <person name="Buitendag C."/>
            <person name="Ceriani C."/>
            <person name="Del Mar Angel L."/>
            <person name="du Plessis D."/>
            <person name="Fuchs T."/>
            <person name="Gasser K."/>
            <person name="Kramer D."/>
            <person name="Li W."/>
            <person name="Munsamy K."/>
            <person name="Piso A."/>
            <person name="Price J.L."/>
            <person name="Sonnekus B."/>
            <person name="Thomas C."/>
            <person name="van der Nest A."/>
            <person name="van Dijk A."/>
            <person name="van Heerden A."/>
            <person name="van Vuuren N."/>
            <person name="Yilmaz N."/>
            <person name="Duong T.A."/>
            <person name="van der Merwe N.A."/>
            <person name="Wingfield M.J."/>
            <person name="Wingfield B.D."/>
        </authorList>
    </citation>
    <scope>NUCLEOTIDE SEQUENCE [LARGE SCALE GENOMIC DNA]</scope>
    <source>
        <strain evidence="2 3">CMW 18300</strain>
    </source>
</reference>
<evidence type="ECO:0000259" key="1">
    <source>
        <dbReference type="Pfam" id="PF01593"/>
    </source>
</evidence>
<dbReference type="SUPFAM" id="SSF51905">
    <property type="entry name" value="FAD/NAD(P)-binding domain"/>
    <property type="match status" value="1"/>
</dbReference>
<dbReference type="Pfam" id="PF01593">
    <property type="entry name" value="Amino_oxidase"/>
    <property type="match status" value="1"/>
</dbReference>
<protein>
    <recommendedName>
        <fullName evidence="1">Amine oxidase domain-containing protein</fullName>
    </recommendedName>
</protein>
<dbReference type="Proteomes" id="UP001583177">
    <property type="component" value="Unassembled WGS sequence"/>
</dbReference>
<dbReference type="PANTHER" id="PTHR10742:SF410">
    <property type="entry name" value="LYSINE-SPECIFIC HISTONE DEMETHYLASE 2"/>
    <property type="match status" value="1"/>
</dbReference>
<proteinExistence type="predicted"/>
<comment type="caution">
    <text evidence="2">The sequence shown here is derived from an EMBL/GenBank/DDBJ whole genome shotgun (WGS) entry which is preliminary data.</text>
</comment>
<dbReference type="InterPro" id="IPR050281">
    <property type="entry name" value="Flavin_monoamine_oxidase"/>
</dbReference>
<dbReference type="InterPro" id="IPR002937">
    <property type="entry name" value="Amino_oxidase"/>
</dbReference>
<gene>
    <name evidence="2" type="ORF">Daus18300_013425</name>
</gene>
<keyword evidence="3" id="KW-1185">Reference proteome</keyword>
<name>A0ABR3VZ11_9PEZI</name>
<accession>A0ABR3VZ11</accession>
<dbReference type="InterPro" id="IPR036188">
    <property type="entry name" value="FAD/NAD-bd_sf"/>
</dbReference>
<sequence length="374" mass="43085">MLLDSLGIDYDIHEGSDRIGGRIFTHRFNQTAWDKSTPDDPAYYDYYDVGAMRFPPMTPGYMERILGAQNWSLIPFTNSHPNVAERDQVVQIPYIFKTDSTFRLFNNVLAFNKDPTSPDQFDVKLLRNNIRDPFNALNSSGVFRQSITNFMQALNDTDGDLSTQGWNHLMDYDSLSVRAYLLTQGFTMDEIDWLETMNDATGHYDMYSLPQSVLEEWIFQSTDINKWTCIRGGMDMLTKGMALVLKRKPKMHHKVTDIRAGDKSTLRVIVNHTVEYNYSHVISTVPLGPLQAINMTEIELGYFQNNAIRTLNYYPSTKIGIKFKTRWRSGHDDRLLNSMWNGPIDDVDMGWYDFNTMGWTEYGVPLSIVNPVVP</sequence>
<dbReference type="EMBL" id="JAWRVE010000209">
    <property type="protein sequence ID" value="KAL1848916.1"/>
    <property type="molecule type" value="Genomic_DNA"/>
</dbReference>